<dbReference type="EMBL" id="QGDQ01000029">
    <property type="protein sequence ID" value="PWJ48634.1"/>
    <property type="molecule type" value="Genomic_DNA"/>
</dbReference>
<dbReference type="Gene3D" id="3.90.550.10">
    <property type="entry name" value="Spore Coat Polysaccharide Biosynthesis Protein SpsA, Chain A"/>
    <property type="match status" value="1"/>
</dbReference>
<evidence type="ECO:0000259" key="1">
    <source>
        <dbReference type="Pfam" id="PF00535"/>
    </source>
</evidence>
<dbReference type="CDD" id="cd00761">
    <property type="entry name" value="Glyco_tranf_GTA_type"/>
    <property type="match status" value="1"/>
</dbReference>
<dbReference type="OrthoDB" id="396512at2"/>
<evidence type="ECO:0000313" key="3">
    <source>
        <dbReference type="Proteomes" id="UP000245469"/>
    </source>
</evidence>
<dbReference type="GO" id="GO:0016740">
    <property type="term" value="F:transferase activity"/>
    <property type="evidence" value="ECO:0007669"/>
    <property type="project" value="UniProtKB-KW"/>
</dbReference>
<proteinExistence type="predicted"/>
<dbReference type="InterPro" id="IPR050834">
    <property type="entry name" value="Glycosyltransf_2"/>
</dbReference>
<dbReference type="RefSeq" id="WP_109775988.1">
    <property type="nucleotide sequence ID" value="NZ_QGDQ01000029.1"/>
</dbReference>
<feature type="domain" description="Glycosyltransferase 2-like" evidence="1">
    <location>
        <begin position="5"/>
        <end position="134"/>
    </location>
</feature>
<dbReference type="Proteomes" id="UP000245469">
    <property type="component" value="Unassembled WGS sequence"/>
</dbReference>
<organism evidence="2 3">
    <name type="scientific">Quadrisphaera granulorum</name>
    <dbReference type="NCBI Taxonomy" id="317664"/>
    <lineage>
        <taxon>Bacteria</taxon>
        <taxon>Bacillati</taxon>
        <taxon>Actinomycetota</taxon>
        <taxon>Actinomycetes</taxon>
        <taxon>Kineosporiales</taxon>
        <taxon>Kineosporiaceae</taxon>
        <taxon>Quadrisphaera</taxon>
    </lineage>
</organism>
<name>A0A315ZVH6_9ACTN</name>
<dbReference type="SUPFAM" id="SSF53448">
    <property type="entry name" value="Nucleotide-diphospho-sugar transferases"/>
    <property type="match status" value="1"/>
</dbReference>
<keyword evidence="2" id="KW-0808">Transferase</keyword>
<dbReference type="Pfam" id="PF00535">
    <property type="entry name" value="Glycos_transf_2"/>
    <property type="match status" value="1"/>
</dbReference>
<dbReference type="PANTHER" id="PTHR43685:SF2">
    <property type="entry name" value="GLYCOSYLTRANSFERASE 2-LIKE DOMAIN-CONTAINING PROTEIN"/>
    <property type="match status" value="1"/>
</dbReference>
<evidence type="ECO:0000313" key="2">
    <source>
        <dbReference type="EMBL" id="PWJ48634.1"/>
    </source>
</evidence>
<dbReference type="InterPro" id="IPR029044">
    <property type="entry name" value="Nucleotide-diphossugar_trans"/>
</dbReference>
<sequence length="322" mass="34877">MPEVSVVLPSYNDAEHLAGAIQRLLEQQDVDLEVIVVDDGSRDASPELARAAADRDQRVRAILLPANGGVARARERGVSEATGEYVWFVDSDDAWEPGAACALLQAARAERADVVVAGAVFRYADGTSRDLAAPISVAVDGRTALEMGLTGRITGHLWNKLFRREVMASVPAVPSRTQSDLPYVLGALARASRVTFLDRKVYEYRLRPGSIITSTRQRADCLAAIDEAVSATVAELAPNLVGSPALRYFQTRYVVLSGLKDAELGGYPEERRRQLRASLRQRLTPGAFVSLARQRDPQRLAMAAAAVCGPAVHRRVIGAAHR</sequence>
<reference evidence="2 3" key="1">
    <citation type="submission" date="2018-03" db="EMBL/GenBank/DDBJ databases">
        <title>Genomic Encyclopedia of Archaeal and Bacterial Type Strains, Phase II (KMG-II): from individual species to whole genera.</title>
        <authorList>
            <person name="Goeker M."/>
        </authorList>
    </citation>
    <scope>NUCLEOTIDE SEQUENCE [LARGE SCALE GENOMIC DNA]</scope>
    <source>
        <strain evidence="2 3">DSM 44889</strain>
    </source>
</reference>
<keyword evidence="3" id="KW-1185">Reference proteome</keyword>
<accession>A0A315ZVH6</accession>
<comment type="caution">
    <text evidence="2">The sequence shown here is derived from an EMBL/GenBank/DDBJ whole genome shotgun (WGS) entry which is preliminary data.</text>
</comment>
<dbReference type="PANTHER" id="PTHR43685">
    <property type="entry name" value="GLYCOSYLTRANSFERASE"/>
    <property type="match status" value="1"/>
</dbReference>
<gene>
    <name evidence="2" type="ORF">BXY45_12915</name>
</gene>
<dbReference type="AlphaFoldDB" id="A0A315ZVH6"/>
<protein>
    <submittedName>
        <fullName evidence="2">Glycosyltransferase involved in cell wall biosynthesis</fullName>
    </submittedName>
</protein>
<dbReference type="InterPro" id="IPR001173">
    <property type="entry name" value="Glyco_trans_2-like"/>
</dbReference>